<keyword evidence="2" id="KW-1133">Transmembrane helix</keyword>
<evidence type="ECO:0000256" key="2">
    <source>
        <dbReference type="SAM" id="Phobius"/>
    </source>
</evidence>
<keyword evidence="5" id="KW-1185">Reference proteome</keyword>
<dbReference type="EMBL" id="JBANRG010000030">
    <property type="protein sequence ID" value="KAK7451752.1"/>
    <property type="molecule type" value="Genomic_DNA"/>
</dbReference>
<evidence type="ECO:0000256" key="3">
    <source>
        <dbReference type="SAM" id="SignalP"/>
    </source>
</evidence>
<feature type="compositionally biased region" description="Polar residues" evidence="1">
    <location>
        <begin position="180"/>
        <end position="192"/>
    </location>
</feature>
<feature type="compositionally biased region" description="Basic and acidic residues" evidence="1">
    <location>
        <begin position="159"/>
        <end position="173"/>
    </location>
</feature>
<feature type="chain" id="PRO_5045790359" evidence="3">
    <location>
        <begin position="20"/>
        <end position="452"/>
    </location>
</feature>
<proteinExistence type="predicted"/>
<name>A0ABR1J621_9AGAR</name>
<feature type="compositionally biased region" description="Gly residues" evidence="1">
    <location>
        <begin position="138"/>
        <end position="153"/>
    </location>
</feature>
<feature type="signal peptide" evidence="3">
    <location>
        <begin position="1"/>
        <end position="19"/>
    </location>
</feature>
<evidence type="ECO:0000313" key="4">
    <source>
        <dbReference type="EMBL" id="KAK7451752.1"/>
    </source>
</evidence>
<comment type="caution">
    <text evidence="4">The sequence shown here is derived from an EMBL/GenBank/DDBJ whole genome shotgun (WGS) entry which is preliminary data.</text>
</comment>
<feature type="region of interest" description="Disordered" evidence="1">
    <location>
        <begin position="116"/>
        <end position="207"/>
    </location>
</feature>
<gene>
    <name evidence="4" type="ORF">VKT23_012431</name>
</gene>
<feature type="compositionally biased region" description="Polar residues" evidence="1">
    <location>
        <begin position="275"/>
        <end position="285"/>
    </location>
</feature>
<protein>
    <submittedName>
        <fullName evidence="4">Uncharacterized protein</fullName>
    </submittedName>
</protein>
<feature type="region of interest" description="Disordered" evidence="1">
    <location>
        <begin position="275"/>
        <end position="369"/>
    </location>
</feature>
<keyword evidence="3" id="KW-0732">Signal</keyword>
<keyword evidence="2" id="KW-0812">Transmembrane</keyword>
<reference evidence="4 5" key="1">
    <citation type="submission" date="2024-01" db="EMBL/GenBank/DDBJ databases">
        <title>A draft genome for the cacao thread blight pathogen Marasmiellus scandens.</title>
        <authorList>
            <person name="Baruah I.K."/>
            <person name="Leung J."/>
            <person name="Bukari Y."/>
            <person name="Amoako-Attah I."/>
            <person name="Meinhardt L.W."/>
            <person name="Bailey B.A."/>
            <person name="Cohen S.P."/>
        </authorList>
    </citation>
    <scope>NUCLEOTIDE SEQUENCE [LARGE SCALE GENOMIC DNA]</scope>
    <source>
        <strain evidence="4 5">GH-19</strain>
    </source>
</reference>
<feature type="compositionally biased region" description="Polar residues" evidence="1">
    <location>
        <begin position="318"/>
        <end position="330"/>
    </location>
</feature>
<feature type="compositionally biased region" description="Low complexity" evidence="1">
    <location>
        <begin position="344"/>
        <end position="368"/>
    </location>
</feature>
<feature type="compositionally biased region" description="Low complexity" evidence="1">
    <location>
        <begin position="116"/>
        <end position="137"/>
    </location>
</feature>
<feature type="compositionally biased region" description="Low complexity" evidence="1">
    <location>
        <begin position="193"/>
        <end position="204"/>
    </location>
</feature>
<evidence type="ECO:0000256" key="1">
    <source>
        <dbReference type="SAM" id="MobiDB-lite"/>
    </source>
</evidence>
<keyword evidence="2" id="KW-0472">Membrane</keyword>
<accession>A0ABR1J621</accession>
<evidence type="ECO:0000313" key="5">
    <source>
        <dbReference type="Proteomes" id="UP001498398"/>
    </source>
</evidence>
<feature type="transmembrane region" description="Helical" evidence="2">
    <location>
        <begin position="212"/>
        <end position="233"/>
    </location>
</feature>
<organism evidence="4 5">
    <name type="scientific">Marasmiellus scandens</name>
    <dbReference type="NCBI Taxonomy" id="2682957"/>
    <lineage>
        <taxon>Eukaryota</taxon>
        <taxon>Fungi</taxon>
        <taxon>Dikarya</taxon>
        <taxon>Basidiomycota</taxon>
        <taxon>Agaricomycotina</taxon>
        <taxon>Agaricomycetes</taxon>
        <taxon>Agaricomycetidae</taxon>
        <taxon>Agaricales</taxon>
        <taxon>Marasmiineae</taxon>
        <taxon>Omphalotaceae</taxon>
        <taxon>Marasmiellus</taxon>
    </lineage>
</organism>
<dbReference type="Proteomes" id="UP001498398">
    <property type="component" value="Unassembled WGS sequence"/>
</dbReference>
<sequence>MRDVLFIFSILSFIVLASGLNITFPTQPFAATNNTYIWIRESSDPQDFFLRKIKIDGDGGPTSPSPPVAVPDLGGQGGMGLIHFNRAGVFQIIAVDTQNPQNKPFFEMLITVQVNSSSTTQPSGGSSNNNNDGDNNNNGGGKGGGSSGQGGNHWSGNGHDNDNHNSHGGDGHGKGGKGNQMNMDPPSNSTGPSSDNSGSARNSSPQKDIPKIVGIVLGCISFMFLVAAILVYLRYRRRRQTNNFQQNMMTRSPGSITPWMEALPIDGMEKKEYLSRNSSYTSNRSGHLRQPQVPLTTYSDPSVPPGLVGLGPSPPSPTRSDSVGTSISQRRPNDLGNGNPRGRNSGTSITTLTLSSSGSRSNRSESASFVQFPVPSLPSRTRTVRQMMIEKEIQEMQGRILSLQTRPQLSDADAMEREEELRQITARVERLQRIHEGPWALGLSDTIPSGLT</sequence>